<organism evidence="4 5">
    <name type="scientific">Flavobacterium fontis</name>
    <dbReference type="NCBI Taxonomy" id="1124188"/>
    <lineage>
        <taxon>Bacteria</taxon>
        <taxon>Pseudomonadati</taxon>
        <taxon>Bacteroidota</taxon>
        <taxon>Flavobacteriia</taxon>
        <taxon>Flavobacteriales</taxon>
        <taxon>Flavobacteriaceae</taxon>
        <taxon>Flavobacterium</taxon>
    </lineage>
</organism>
<feature type="chain" id="PRO_5012815884" evidence="2">
    <location>
        <begin position="20"/>
        <end position="284"/>
    </location>
</feature>
<evidence type="ECO:0000256" key="1">
    <source>
        <dbReference type="PROSITE-ProRule" id="PRU00473"/>
    </source>
</evidence>
<keyword evidence="5" id="KW-1185">Reference proteome</keyword>
<feature type="signal peptide" evidence="2">
    <location>
        <begin position="1"/>
        <end position="19"/>
    </location>
</feature>
<dbReference type="PROSITE" id="PS51123">
    <property type="entry name" value="OMPA_2"/>
    <property type="match status" value="1"/>
</dbReference>
<reference evidence="4 5" key="1">
    <citation type="submission" date="2016-11" db="EMBL/GenBank/DDBJ databases">
        <authorList>
            <person name="Jaros S."/>
            <person name="Januszkiewicz K."/>
            <person name="Wedrychowicz H."/>
        </authorList>
    </citation>
    <scope>NUCLEOTIDE SEQUENCE [LARGE SCALE GENOMIC DNA]</scope>
    <source>
        <strain evidence="4 5">DSM 25660</strain>
    </source>
</reference>
<dbReference type="Proteomes" id="UP000184147">
    <property type="component" value="Unassembled WGS sequence"/>
</dbReference>
<feature type="domain" description="OmpA-like" evidence="3">
    <location>
        <begin position="166"/>
        <end position="284"/>
    </location>
</feature>
<name>A0A1M5DSI1_9FLAO</name>
<evidence type="ECO:0000313" key="4">
    <source>
        <dbReference type="EMBL" id="SHF69732.1"/>
    </source>
</evidence>
<dbReference type="Gene3D" id="3.30.1330.60">
    <property type="entry name" value="OmpA-like domain"/>
    <property type="match status" value="2"/>
</dbReference>
<protein>
    <submittedName>
        <fullName evidence="4">Outer membrane protein OmpA</fullName>
    </submittedName>
</protein>
<keyword evidence="1" id="KW-0472">Membrane</keyword>
<dbReference type="CDD" id="cd07185">
    <property type="entry name" value="OmpA_C-like"/>
    <property type="match status" value="1"/>
</dbReference>
<accession>A0A1M5DSI1</accession>
<dbReference type="RefSeq" id="WP_073364813.1">
    <property type="nucleotide sequence ID" value="NZ_FQVQ01000016.1"/>
</dbReference>
<dbReference type="InterPro" id="IPR006665">
    <property type="entry name" value="OmpA-like"/>
</dbReference>
<keyword evidence="2" id="KW-0732">Signal</keyword>
<dbReference type="PANTHER" id="PTHR30329:SF21">
    <property type="entry name" value="LIPOPROTEIN YIAD-RELATED"/>
    <property type="match status" value="1"/>
</dbReference>
<dbReference type="GO" id="GO:0016020">
    <property type="term" value="C:membrane"/>
    <property type="evidence" value="ECO:0007669"/>
    <property type="project" value="UniProtKB-UniRule"/>
</dbReference>
<dbReference type="STRING" id="1124188.SAMN05444377_11624"/>
<dbReference type="InterPro" id="IPR050330">
    <property type="entry name" value="Bact_OuterMem_StrucFunc"/>
</dbReference>
<dbReference type="AlphaFoldDB" id="A0A1M5DSI1"/>
<dbReference type="PANTHER" id="PTHR30329">
    <property type="entry name" value="STATOR ELEMENT OF FLAGELLAR MOTOR COMPLEX"/>
    <property type="match status" value="1"/>
</dbReference>
<gene>
    <name evidence="4" type="ORF">SAMN05444377_11624</name>
</gene>
<sequence length="284" mass="32396">MRKILFVFLFLFNFLSAQRTIAVYFEVDQSSLSLEEAKKLVINFQLAHFKVIEIRGYCDARGSIAYNDALAQRRINGVLQHLDELSISYESALQKVIGERQLEFSTHAQNRRVDLVVETLPKIKDSVLPNAIEKKEQIAPLVEETLTPEEQIAEEAGQLETQLTQSKAGTVFKIKNLNFVFNSDDIEILSLPLLDKLLEVMHNFPKLEIEIHGYICCNPDPNDTKLSIRRAHKIYRYLTQNGIDAKRLGYKGFGSSNPIFPLPEKSEAEKAANRRVEILIKHAI</sequence>
<dbReference type="InterPro" id="IPR036737">
    <property type="entry name" value="OmpA-like_sf"/>
</dbReference>
<dbReference type="SUPFAM" id="SSF103088">
    <property type="entry name" value="OmpA-like"/>
    <property type="match status" value="2"/>
</dbReference>
<evidence type="ECO:0000313" key="5">
    <source>
        <dbReference type="Proteomes" id="UP000184147"/>
    </source>
</evidence>
<proteinExistence type="predicted"/>
<dbReference type="EMBL" id="FQVQ01000016">
    <property type="protein sequence ID" value="SHF69732.1"/>
    <property type="molecule type" value="Genomic_DNA"/>
</dbReference>
<evidence type="ECO:0000256" key="2">
    <source>
        <dbReference type="SAM" id="SignalP"/>
    </source>
</evidence>
<dbReference type="Pfam" id="PF00691">
    <property type="entry name" value="OmpA"/>
    <property type="match status" value="1"/>
</dbReference>
<evidence type="ECO:0000259" key="3">
    <source>
        <dbReference type="PROSITE" id="PS51123"/>
    </source>
</evidence>